<dbReference type="WBParaSite" id="Csp11.Scaffold629.g10881.t2">
    <property type="protein sequence ID" value="Csp11.Scaffold629.g10881.t2"/>
    <property type="gene ID" value="Csp11.Scaffold629.g10881"/>
</dbReference>
<dbReference type="AlphaFoldDB" id="A0A1I7TQY1"/>
<evidence type="ECO:0000313" key="2">
    <source>
        <dbReference type="Proteomes" id="UP000095282"/>
    </source>
</evidence>
<sequence length="554" mass="64874">MITYWAEPIIGTMKLIEYFCDLFNVEVDDMTIHWDSGDLLMKWVQQRQKRLYTVRFSSNQCEKNQFTPETIKSFIMDCEAKDIRFDAYTTQPLQIQNFQKRYDRFCVSIGTWFTLEHLMTLDCIDISITGKRFTSTEMNEFFKHWMSGGSPRLSFLKVKLVDYNEQELMEGIDVKWNMKTVLAPTSEEGCFFPFDGFYEIQKLTNGMSAGFKLKNGLLCFGVWPCCFRLFRLPHLAFINIINAMGTTEQFLTSLCSRRSFSTIKTLRRKSNDIRITAGSECLVIAQCDERLVSFQFGEIPTRNEMVTINGKLVPFDYDKRQKVNSFWAERIFGTMELVEHVTSLFGIQVDTVVIEKDSGTRLMNWVQKRQKSLRMVEVNSYNSMEYQFESEDLKNIIMECEADYIQLRALHSSPFEIQNLTKKFEVFECLRGTWITVDNLMTLDCVRITVEEKRFTCAELNRFIKHWLQGGSHRLKTLRVVLADINEQDLFDGLDARWNFEKVVVLRYLLNAFNGFFEVVRSDGITAGFQAINGYFWFGVWPSDSENVLYLDSF</sequence>
<dbReference type="PANTHER" id="PTHR21503">
    <property type="entry name" value="F-BOX-CONTAINING HYPOTHETICAL PROTEIN C.ELEGANS"/>
    <property type="match status" value="1"/>
</dbReference>
<dbReference type="PANTHER" id="PTHR21503:SF8">
    <property type="entry name" value="F-BOX ASSOCIATED DOMAIN-CONTAINING PROTEIN-RELATED"/>
    <property type="match status" value="1"/>
</dbReference>
<dbReference type="Pfam" id="PF07735">
    <property type="entry name" value="FBA_2"/>
    <property type="match status" value="2"/>
</dbReference>
<keyword evidence="2" id="KW-1185">Reference proteome</keyword>
<feature type="domain" description="Sdz-33 F-box" evidence="1">
    <location>
        <begin position="94"/>
        <end position="158"/>
    </location>
</feature>
<dbReference type="Proteomes" id="UP000095282">
    <property type="component" value="Unplaced"/>
</dbReference>
<name>A0A1I7TQY1_9PELO</name>
<evidence type="ECO:0000259" key="1">
    <source>
        <dbReference type="Pfam" id="PF07735"/>
    </source>
</evidence>
<accession>A0A1I7TQY1</accession>
<dbReference type="InterPro" id="IPR012885">
    <property type="entry name" value="F-box_Sdz-33"/>
</dbReference>
<reference evidence="3" key="1">
    <citation type="submission" date="2016-11" db="UniProtKB">
        <authorList>
            <consortium name="WormBaseParasite"/>
        </authorList>
    </citation>
    <scope>IDENTIFICATION</scope>
</reference>
<evidence type="ECO:0000313" key="3">
    <source>
        <dbReference type="WBParaSite" id="Csp11.Scaffold629.g10881.t2"/>
    </source>
</evidence>
<organism evidence="2 3">
    <name type="scientific">Caenorhabditis tropicalis</name>
    <dbReference type="NCBI Taxonomy" id="1561998"/>
    <lineage>
        <taxon>Eukaryota</taxon>
        <taxon>Metazoa</taxon>
        <taxon>Ecdysozoa</taxon>
        <taxon>Nematoda</taxon>
        <taxon>Chromadorea</taxon>
        <taxon>Rhabditida</taxon>
        <taxon>Rhabditina</taxon>
        <taxon>Rhabditomorpha</taxon>
        <taxon>Rhabditoidea</taxon>
        <taxon>Rhabditidae</taxon>
        <taxon>Peloderinae</taxon>
        <taxon>Caenorhabditis</taxon>
    </lineage>
</organism>
<proteinExistence type="predicted"/>
<feature type="domain" description="Sdz-33 F-box" evidence="1">
    <location>
        <begin position="420"/>
        <end position="480"/>
    </location>
</feature>
<protein>
    <submittedName>
        <fullName evidence="3">FBA_2 domain-containing protein</fullName>
    </submittedName>
</protein>